<dbReference type="GO" id="GO:0003700">
    <property type="term" value="F:DNA-binding transcription factor activity"/>
    <property type="evidence" value="ECO:0007669"/>
    <property type="project" value="InterPro"/>
</dbReference>
<comment type="caution">
    <text evidence="2">The sequence shown here is derived from an EMBL/GenBank/DDBJ whole genome shotgun (WGS) entry which is preliminary data.</text>
</comment>
<dbReference type="InterPro" id="IPR000835">
    <property type="entry name" value="HTH_MarR-typ"/>
</dbReference>
<accession>A0A2T0BDR3</accession>
<evidence type="ECO:0000313" key="3">
    <source>
        <dbReference type="Proteomes" id="UP000239471"/>
    </source>
</evidence>
<dbReference type="OrthoDB" id="1755545at2"/>
<sequence length="155" mass="18273">MSKLEMMDDRKYLFGSIFILSNRMDTSLQREFNRFDITTKQWFLSVIIDNLFDNPPTMKEVANEMGSSHQNVKQVALKLEKKGLLILEKDKRDTRATRLKLTENSYEFWKMIKEEGAVFTETLFKDIDDLQIARKVIQTMLLHINEMDNKSEGVE</sequence>
<dbReference type="SUPFAM" id="SSF46785">
    <property type="entry name" value="Winged helix' DNA-binding domain"/>
    <property type="match status" value="1"/>
</dbReference>
<dbReference type="AlphaFoldDB" id="A0A2T0BDR3"/>
<dbReference type="EMBL" id="PVXQ01000021">
    <property type="protein sequence ID" value="PRR82038.1"/>
    <property type="molecule type" value="Genomic_DNA"/>
</dbReference>
<reference evidence="2 3" key="1">
    <citation type="submission" date="2018-03" db="EMBL/GenBank/DDBJ databases">
        <title>Genome sequence of Clostridium vincentii DSM 10228.</title>
        <authorList>
            <person name="Poehlein A."/>
            <person name="Daniel R."/>
        </authorList>
    </citation>
    <scope>NUCLEOTIDE SEQUENCE [LARGE SCALE GENOMIC DNA]</scope>
    <source>
        <strain evidence="2 3">DSM 10228</strain>
    </source>
</reference>
<feature type="domain" description="HTH marR-type" evidence="1">
    <location>
        <begin position="10"/>
        <end position="146"/>
    </location>
</feature>
<gene>
    <name evidence="2" type="ORF">CLVI_21030</name>
</gene>
<dbReference type="InterPro" id="IPR036388">
    <property type="entry name" value="WH-like_DNA-bd_sf"/>
</dbReference>
<dbReference type="PROSITE" id="PS50995">
    <property type="entry name" value="HTH_MARR_2"/>
    <property type="match status" value="1"/>
</dbReference>
<dbReference type="RefSeq" id="WP_106060062.1">
    <property type="nucleotide sequence ID" value="NZ_PVXQ01000021.1"/>
</dbReference>
<keyword evidence="3" id="KW-1185">Reference proteome</keyword>
<proteinExistence type="predicted"/>
<name>A0A2T0BDR3_9CLOT</name>
<dbReference type="PANTHER" id="PTHR33164">
    <property type="entry name" value="TRANSCRIPTIONAL REGULATOR, MARR FAMILY"/>
    <property type="match status" value="1"/>
</dbReference>
<organism evidence="2 3">
    <name type="scientific">Clostridium vincentii</name>
    <dbReference type="NCBI Taxonomy" id="52704"/>
    <lineage>
        <taxon>Bacteria</taxon>
        <taxon>Bacillati</taxon>
        <taxon>Bacillota</taxon>
        <taxon>Clostridia</taxon>
        <taxon>Eubacteriales</taxon>
        <taxon>Clostridiaceae</taxon>
        <taxon>Clostridium</taxon>
    </lineage>
</organism>
<dbReference type="Gene3D" id="1.10.10.10">
    <property type="entry name" value="Winged helix-like DNA-binding domain superfamily/Winged helix DNA-binding domain"/>
    <property type="match status" value="1"/>
</dbReference>
<dbReference type="SMART" id="SM00347">
    <property type="entry name" value="HTH_MARR"/>
    <property type="match status" value="1"/>
</dbReference>
<evidence type="ECO:0000259" key="1">
    <source>
        <dbReference type="PROSITE" id="PS50995"/>
    </source>
</evidence>
<dbReference type="PANTHER" id="PTHR33164:SF58">
    <property type="entry name" value="DNA-BINDING TRANSCRIPTIONAL REPRESSOR SCOC"/>
    <property type="match status" value="1"/>
</dbReference>
<protein>
    <submittedName>
        <fullName evidence="2">MarR family protein</fullName>
    </submittedName>
</protein>
<dbReference type="GO" id="GO:0006950">
    <property type="term" value="P:response to stress"/>
    <property type="evidence" value="ECO:0007669"/>
    <property type="project" value="TreeGrafter"/>
</dbReference>
<dbReference type="Proteomes" id="UP000239471">
    <property type="component" value="Unassembled WGS sequence"/>
</dbReference>
<dbReference type="InterPro" id="IPR036390">
    <property type="entry name" value="WH_DNA-bd_sf"/>
</dbReference>
<dbReference type="InterPro" id="IPR039422">
    <property type="entry name" value="MarR/SlyA-like"/>
</dbReference>
<evidence type="ECO:0000313" key="2">
    <source>
        <dbReference type="EMBL" id="PRR82038.1"/>
    </source>
</evidence>